<name>A0A9W9FGA6_9EURO</name>
<accession>A0A9W9FGA6</accession>
<sequence>MGLFHKLSEKLGNSSTSQQPPRSRPTYQPYNSIYTAPAQVYGHQTYKPMSPSQQGFGNSYYAPQPPQTLPYPWTAEFNSTSQQYYVNAQTAPAAAAPIAAASVVAPVPEVDPYTASQQQQFAREDEKWTELALMS</sequence>
<protein>
    <submittedName>
        <fullName evidence="2">WW domain protein</fullName>
    </submittedName>
</protein>
<evidence type="ECO:0000256" key="1">
    <source>
        <dbReference type="SAM" id="MobiDB-lite"/>
    </source>
</evidence>
<feature type="region of interest" description="Disordered" evidence="1">
    <location>
        <begin position="1"/>
        <end position="29"/>
    </location>
</feature>
<gene>
    <name evidence="2" type="ORF">N7532_006595</name>
</gene>
<dbReference type="AlphaFoldDB" id="A0A9W9FGA6"/>
<dbReference type="RefSeq" id="XP_056475248.1">
    <property type="nucleotide sequence ID" value="XM_056619089.1"/>
</dbReference>
<comment type="caution">
    <text evidence="2">The sequence shown here is derived from an EMBL/GenBank/DDBJ whole genome shotgun (WGS) entry which is preliminary data.</text>
</comment>
<organism evidence="2 3">
    <name type="scientific">Penicillium argentinense</name>
    <dbReference type="NCBI Taxonomy" id="1131581"/>
    <lineage>
        <taxon>Eukaryota</taxon>
        <taxon>Fungi</taxon>
        <taxon>Dikarya</taxon>
        <taxon>Ascomycota</taxon>
        <taxon>Pezizomycotina</taxon>
        <taxon>Eurotiomycetes</taxon>
        <taxon>Eurotiomycetidae</taxon>
        <taxon>Eurotiales</taxon>
        <taxon>Aspergillaceae</taxon>
        <taxon>Penicillium</taxon>
    </lineage>
</organism>
<dbReference type="EMBL" id="JAPQKI010000005">
    <property type="protein sequence ID" value="KAJ5099594.1"/>
    <property type="molecule type" value="Genomic_DNA"/>
</dbReference>
<proteinExistence type="predicted"/>
<evidence type="ECO:0000313" key="2">
    <source>
        <dbReference type="EMBL" id="KAJ5099594.1"/>
    </source>
</evidence>
<evidence type="ECO:0000313" key="3">
    <source>
        <dbReference type="Proteomes" id="UP001149074"/>
    </source>
</evidence>
<dbReference type="GeneID" id="81358068"/>
<reference evidence="2" key="1">
    <citation type="submission" date="2022-11" db="EMBL/GenBank/DDBJ databases">
        <authorList>
            <person name="Petersen C."/>
        </authorList>
    </citation>
    <scope>NUCLEOTIDE SEQUENCE</scope>
    <source>
        <strain evidence="2">IBT 30761</strain>
    </source>
</reference>
<feature type="compositionally biased region" description="Low complexity" evidence="1">
    <location>
        <begin position="14"/>
        <end position="26"/>
    </location>
</feature>
<keyword evidence="3" id="KW-1185">Reference proteome</keyword>
<reference evidence="2" key="2">
    <citation type="journal article" date="2023" name="IMA Fungus">
        <title>Comparative genomic study of the Penicillium genus elucidates a diverse pangenome and 15 lateral gene transfer events.</title>
        <authorList>
            <person name="Petersen C."/>
            <person name="Sorensen T."/>
            <person name="Nielsen M.R."/>
            <person name="Sondergaard T.E."/>
            <person name="Sorensen J.L."/>
            <person name="Fitzpatrick D.A."/>
            <person name="Frisvad J.C."/>
            <person name="Nielsen K.L."/>
        </authorList>
    </citation>
    <scope>NUCLEOTIDE SEQUENCE</scope>
    <source>
        <strain evidence="2">IBT 30761</strain>
    </source>
</reference>
<dbReference type="Proteomes" id="UP001149074">
    <property type="component" value="Unassembled WGS sequence"/>
</dbReference>